<evidence type="ECO:0000313" key="2">
    <source>
        <dbReference type="Proteomes" id="UP001057402"/>
    </source>
</evidence>
<evidence type="ECO:0000313" key="1">
    <source>
        <dbReference type="EMBL" id="KAI4312056.1"/>
    </source>
</evidence>
<comment type="caution">
    <text evidence="1">The sequence shown here is derived from an EMBL/GenBank/DDBJ whole genome shotgun (WGS) entry which is preliminary data.</text>
</comment>
<reference evidence="2" key="1">
    <citation type="journal article" date="2023" name="Front. Plant Sci.">
        <title>Chromosomal-level genome assembly of Melastoma candidum provides insights into trichome evolution.</title>
        <authorList>
            <person name="Zhong Y."/>
            <person name="Wu W."/>
            <person name="Sun C."/>
            <person name="Zou P."/>
            <person name="Liu Y."/>
            <person name="Dai S."/>
            <person name="Zhou R."/>
        </authorList>
    </citation>
    <scope>NUCLEOTIDE SEQUENCE [LARGE SCALE GENOMIC DNA]</scope>
</reference>
<dbReference type="EMBL" id="CM042890">
    <property type="protein sequence ID" value="KAI4312056.1"/>
    <property type="molecule type" value="Genomic_DNA"/>
</dbReference>
<keyword evidence="2" id="KW-1185">Reference proteome</keyword>
<gene>
    <name evidence="1" type="ORF">MLD38_036911</name>
</gene>
<dbReference type="Proteomes" id="UP001057402">
    <property type="component" value="Chromosome 11"/>
</dbReference>
<name>A0ACB9LL43_9MYRT</name>
<organism evidence="1 2">
    <name type="scientific">Melastoma candidum</name>
    <dbReference type="NCBI Taxonomy" id="119954"/>
    <lineage>
        <taxon>Eukaryota</taxon>
        <taxon>Viridiplantae</taxon>
        <taxon>Streptophyta</taxon>
        <taxon>Embryophyta</taxon>
        <taxon>Tracheophyta</taxon>
        <taxon>Spermatophyta</taxon>
        <taxon>Magnoliopsida</taxon>
        <taxon>eudicotyledons</taxon>
        <taxon>Gunneridae</taxon>
        <taxon>Pentapetalae</taxon>
        <taxon>rosids</taxon>
        <taxon>malvids</taxon>
        <taxon>Myrtales</taxon>
        <taxon>Melastomataceae</taxon>
        <taxon>Melastomatoideae</taxon>
        <taxon>Melastomateae</taxon>
        <taxon>Melastoma</taxon>
    </lineage>
</organism>
<accession>A0ACB9LL43</accession>
<protein>
    <submittedName>
        <fullName evidence="1">Uncharacterized protein</fullName>
    </submittedName>
</protein>
<sequence>MLLGRLRSEAASGGPIQKYATEFISADVVIPESPQFDLETIRAATENFSEANKLGQGGFGSVFRGKLPSGQEIAVKRLSQNSGQGESEFENEARLLLRLQHRNLVRLLGYCLEGVERLLVYDFVPNHSLDKFIFDPLKRTVLDWDTRYKIITGITRGLLYLHEDSRLRIIHRDLKASNILLDMDMNPKISDFGMARLFELNQTQAATNRIMGTFGYMAPEYAARGKFSVKSDVFSFGVLVLEIISGQRNLCDVSGEDYEMLIGQAWTNWKEGNISDIVDPAVSSGYSANILRCIHIGLLCVQEKAANRPEMISVIRWLDHHSVALPVPTQPAFFMGTSSNCCRNYAGTSSVNGVSTSELYPR</sequence>
<proteinExistence type="predicted"/>